<dbReference type="EMBL" id="GL377575">
    <property type="protein sequence ID" value="EFJ30761.1"/>
    <property type="molecule type" value="Genomic_DNA"/>
</dbReference>
<evidence type="ECO:0000313" key="3">
    <source>
        <dbReference type="Proteomes" id="UP000001514"/>
    </source>
</evidence>
<dbReference type="AlphaFoldDB" id="D8RB95"/>
<keyword evidence="1" id="KW-0812">Transmembrane</keyword>
<feature type="transmembrane region" description="Helical" evidence="1">
    <location>
        <begin position="113"/>
        <end position="131"/>
    </location>
</feature>
<accession>D8RB95</accession>
<keyword evidence="3" id="KW-1185">Reference proteome</keyword>
<sequence length="166" mass="18238">MVLRLPVSDHASSPGLKIFGLDWPSQRSRREIGIAAILTLDRAVERDRGEEHPIAMAALVLVCQGCISRPPVQEVDVVAVDLERLQAGGVDQGRDVVDLQRRKPGRAEDLQDVWLAGLVIALVALLAKGFLAGTAKRGELSSTRTDLWMGRATLEEVRHTHQRKQP</sequence>
<evidence type="ECO:0000256" key="1">
    <source>
        <dbReference type="SAM" id="Phobius"/>
    </source>
</evidence>
<dbReference type="Gramene" id="EFJ30761">
    <property type="protein sequence ID" value="EFJ30761"/>
    <property type="gene ID" value="SELMODRAFT_409377"/>
</dbReference>
<keyword evidence="1" id="KW-0472">Membrane</keyword>
<dbReference type="Proteomes" id="UP000001514">
    <property type="component" value="Unassembled WGS sequence"/>
</dbReference>
<dbReference type="HOGENOM" id="CLU_1605520_0_0_1"/>
<proteinExistence type="predicted"/>
<gene>
    <name evidence="2" type="ORF">SELMODRAFT_409377</name>
</gene>
<evidence type="ECO:0000313" key="2">
    <source>
        <dbReference type="EMBL" id="EFJ30761.1"/>
    </source>
</evidence>
<protein>
    <submittedName>
        <fullName evidence="2">Uncharacterized protein</fullName>
    </submittedName>
</protein>
<name>D8RB95_SELML</name>
<reference evidence="2 3" key="1">
    <citation type="journal article" date="2011" name="Science">
        <title>The Selaginella genome identifies genetic changes associated with the evolution of vascular plants.</title>
        <authorList>
            <person name="Banks J.A."/>
            <person name="Nishiyama T."/>
            <person name="Hasebe M."/>
            <person name="Bowman J.L."/>
            <person name="Gribskov M."/>
            <person name="dePamphilis C."/>
            <person name="Albert V.A."/>
            <person name="Aono N."/>
            <person name="Aoyama T."/>
            <person name="Ambrose B.A."/>
            <person name="Ashton N.W."/>
            <person name="Axtell M.J."/>
            <person name="Barker E."/>
            <person name="Barker M.S."/>
            <person name="Bennetzen J.L."/>
            <person name="Bonawitz N.D."/>
            <person name="Chapple C."/>
            <person name="Cheng C."/>
            <person name="Correa L.G."/>
            <person name="Dacre M."/>
            <person name="DeBarry J."/>
            <person name="Dreyer I."/>
            <person name="Elias M."/>
            <person name="Engstrom E.M."/>
            <person name="Estelle M."/>
            <person name="Feng L."/>
            <person name="Finet C."/>
            <person name="Floyd S.K."/>
            <person name="Frommer W.B."/>
            <person name="Fujita T."/>
            <person name="Gramzow L."/>
            <person name="Gutensohn M."/>
            <person name="Harholt J."/>
            <person name="Hattori M."/>
            <person name="Heyl A."/>
            <person name="Hirai T."/>
            <person name="Hiwatashi Y."/>
            <person name="Ishikawa M."/>
            <person name="Iwata M."/>
            <person name="Karol K.G."/>
            <person name="Koehler B."/>
            <person name="Kolukisaoglu U."/>
            <person name="Kubo M."/>
            <person name="Kurata T."/>
            <person name="Lalonde S."/>
            <person name="Li K."/>
            <person name="Li Y."/>
            <person name="Litt A."/>
            <person name="Lyons E."/>
            <person name="Manning G."/>
            <person name="Maruyama T."/>
            <person name="Michael T.P."/>
            <person name="Mikami K."/>
            <person name="Miyazaki S."/>
            <person name="Morinaga S."/>
            <person name="Murata T."/>
            <person name="Mueller-Roeber B."/>
            <person name="Nelson D.R."/>
            <person name="Obara M."/>
            <person name="Oguri Y."/>
            <person name="Olmstead R.G."/>
            <person name="Onodera N."/>
            <person name="Petersen B.L."/>
            <person name="Pils B."/>
            <person name="Prigge M."/>
            <person name="Rensing S.A."/>
            <person name="Riano-Pachon D.M."/>
            <person name="Roberts A.W."/>
            <person name="Sato Y."/>
            <person name="Scheller H.V."/>
            <person name="Schulz B."/>
            <person name="Schulz C."/>
            <person name="Shakirov E.V."/>
            <person name="Shibagaki N."/>
            <person name="Shinohara N."/>
            <person name="Shippen D.E."/>
            <person name="Soerensen I."/>
            <person name="Sotooka R."/>
            <person name="Sugimoto N."/>
            <person name="Sugita M."/>
            <person name="Sumikawa N."/>
            <person name="Tanurdzic M."/>
            <person name="Theissen G."/>
            <person name="Ulvskov P."/>
            <person name="Wakazuki S."/>
            <person name="Weng J.K."/>
            <person name="Willats W.W."/>
            <person name="Wipf D."/>
            <person name="Wolf P.G."/>
            <person name="Yang L."/>
            <person name="Zimmer A.D."/>
            <person name="Zhu Q."/>
            <person name="Mitros T."/>
            <person name="Hellsten U."/>
            <person name="Loque D."/>
            <person name="Otillar R."/>
            <person name="Salamov A."/>
            <person name="Schmutz J."/>
            <person name="Shapiro H."/>
            <person name="Lindquist E."/>
            <person name="Lucas S."/>
            <person name="Rokhsar D."/>
            <person name="Grigoriev I.V."/>
        </authorList>
    </citation>
    <scope>NUCLEOTIDE SEQUENCE [LARGE SCALE GENOMIC DNA]</scope>
</reference>
<dbReference type="KEGG" id="smo:SELMODRAFT_409377"/>
<dbReference type="InParanoid" id="D8RB95"/>
<organism evidence="3">
    <name type="scientific">Selaginella moellendorffii</name>
    <name type="common">Spikemoss</name>
    <dbReference type="NCBI Taxonomy" id="88036"/>
    <lineage>
        <taxon>Eukaryota</taxon>
        <taxon>Viridiplantae</taxon>
        <taxon>Streptophyta</taxon>
        <taxon>Embryophyta</taxon>
        <taxon>Tracheophyta</taxon>
        <taxon>Lycopodiopsida</taxon>
        <taxon>Selaginellales</taxon>
        <taxon>Selaginellaceae</taxon>
        <taxon>Selaginella</taxon>
    </lineage>
</organism>
<keyword evidence="1" id="KW-1133">Transmembrane helix</keyword>